<organism evidence="1 2">
    <name type="scientific">Cutaneotrichosporon cavernicola</name>
    <dbReference type="NCBI Taxonomy" id="279322"/>
    <lineage>
        <taxon>Eukaryota</taxon>
        <taxon>Fungi</taxon>
        <taxon>Dikarya</taxon>
        <taxon>Basidiomycota</taxon>
        <taxon>Agaricomycotina</taxon>
        <taxon>Tremellomycetes</taxon>
        <taxon>Trichosporonales</taxon>
        <taxon>Trichosporonaceae</taxon>
        <taxon>Cutaneotrichosporon</taxon>
    </lineage>
</organism>
<dbReference type="GeneID" id="85498201"/>
<dbReference type="AlphaFoldDB" id="A0AA48L9I2"/>
<dbReference type="EMBL" id="AP028217">
    <property type="protein sequence ID" value="BEI94331.1"/>
    <property type="molecule type" value="Genomic_DNA"/>
</dbReference>
<dbReference type="KEGG" id="ccac:CcaHIS019_0607900"/>
<protein>
    <recommendedName>
        <fullName evidence="3">F-box domain-containing protein</fullName>
    </recommendedName>
</protein>
<evidence type="ECO:0008006" key="3">
    <source>
        <dbReference type="Google" id="ProtNLM"/>
    </source>
</evidence>
<accession>A0AA48L9I2</accession>
<dbReference type="RefSeq" id="XP_060459596.1">
    <property type="nucleotide sequence ID" value="XM_060603287.1"/>
</dbReference>
<evidence type="ECO:0000313" key="1">
    <source>
        <dbReference type="EMBL" id="BEI94331.1"/>
    </source>
</evidence>
<keyword evidence="2" id="KW-1185">Reference proteome</keyword>
<sequence>MGAAASSIASSAVVAAAAKSEQVAQGPLSPFPLEIVDAMLDYLEWREILALLRVNSLFYTAIAWRMINRVRIMERDGVLEMEGQHTESRLFLPARLVSRWLPSFVEQLDLYPHDVKVIKDCDWAHLSEYERHKSATLQALVGPLGRPELPNFRTLRLFFNGVLHTDMPKYEPQVLSCLVLPTRRPETITLRGVPAKALKHLDTLFPMNYCNSLVRQVHVIGPELVGEDGTVNGTIYLNWWAGGRALDTLESVEVVFWTPTGGEWLPIPRSREEEWTHLLQRWFDRMLRTLQMSFIELSGPAPLMDLVLGTPQPRKQPAPRLTIVNAGAISPACYARPGDVTLPDKWASYRAREDAVAGAFDALWAMTLPPTLAGKRALLAQRVRFVSLNDWVQEGKWRGVFDPAEVGLEG</sequence>
<reference evidence="1" key="1">
    <citation type="journal article" date="2023" name="BMC Genomics">
        <title>Chromosome-level genome assemblies of Cutaneotrichosporon spp. (Trichosporonales, Basidiomycota) reveal imbalanced evolution between nucleotide sequences and chromosome synteny.</title>
        <authorList>
            <person name="Kobayashi Y."/>
            <person name="Kayamori A."/>
            <person name="Aoki K."/>
            <person name="Shiwa Y."/>
            <person name="Matsutani M."/>
            <person name="Fujita N."/>
            <person name="Sugita T."/>
            <person name="Iwasaki W."/>
            <person name="Tanaka N."/>
            <person name="Takashima M."/>
        </authorList>
    </citation>
    <scope>NUCLEOTIDE SEQUENCE</scope>
    <source>
        <strain evidence="1">HIS019</strain>
    </source>
</reference>
<proteinExistence type="predicted"/>
<dbReference type="Proteomes" id="UP001233271">
    <property type="component" value="Chromosome 6"/>
</dbReference>
<evidence type="ECO:0000313" key="2">
    <source>
        <dbReference type="Proteomes" id="UP001233271"/>
    </source>
</evidence>
<name>A0AA48L9I2_9TREE</name>
<gene>
    <name evidence="1" type="ORF">CcaverHIS019_0607900</name>
</gene>